<keyword evidence="3 8" id="KW-1133">Transmembrane helix</keyword>
<dbReference type="InterPro" id="IPR000276">
    <property type="entry name" value="GPCR_Rhodpsn"/>
</dbReference>
<feature type="transmembrane region" description="Helical" evidence="8">
    <location>
        <begin position="42"/>
        <end position="62"/>
    </location>
</feature>
<reference evidence="10 11" key="1">
    <citation type="submission" date="2024-01" db="EMBL/GenBank/DDBJ databases">
        <title>The genome of the rayed Mediterranean limpet Patella caerulea (Linnaeus, 1758).</title>
        <authorList>
            <person name="Anh-Thu Weber A."/>
            <person name="Halstead-Nussloch G."/>
        </authorList>
    </citation>
    <scope>NUCLEOTIDE SEQUENCE [LARGE SCALE GENOMIC DNA]</scope>
    <source>
        <strain evidence="10">AATW-2023a</strain>
        <tissue evidence="10">Whole specimen</tissue>
    </source>
</reference>
<evidence type="ECO:0000256" key="4">
    <source>
        <dbReference type="ARBA" id="ARBA00023040"/>
    </source>
</evidence>
<comment type="caution">
    <text evidence="10">The sequence shown here is derived from an EMBL/GenBank/DDBJ whole genome shotgun (WGS) entry which is preliminary data.</text>
</comment>
<dbReference type="PANTHER" id="PTHR45695:SF15">
    <property type="entry name" value="OPSIN RH2"/>
    <property type="match status" value="1"/>
</dbReference>
<keyword evidence="11" id="KW-1185">Reference proteome</keyword>
<keyword evidence="4" id="KW-0297">G-protein coupled receptor</keyword>
<evidence type="ECO:0000313" key="10">
    <source>
        <dbReference type="EMBL" id="KAK6188982.1"/>
    </source>
</evidence>
<proteinExistence type="predicted"/>
<dbReference type="GO" id="GO:0005886">
    <property type="term" value="C:plasma membrane"/>
    <property type="evidence" value="ECO:0007669"/>
    <property type="project" value="TreeGrafter"/>
</dbReference>
<evidence type="ECO:0000256" key="6">
    <source>
        <dbReference type="ARBA" id="ARBA00023170"/>
    </source>
</evidence>
<keyword evidence="5 8" id="KW-0472">Membrane</keyword>
<dbReference type="InterPro" id="IPR017452">
    <property type="entry name" value="GPCR_Rhodpsn_7TM"/>
</dbReference>
<dbReference type="Pfam" id="PF00001">
    <property type="entry name" value="7tm_1"/>
    <property type="match status" value="1"/>
</dbReference>
<dbReference type="EMBL" id="JAZGQO010000003">
    <property type="protein sequence ID" value="KAK6188982.1"/>
    <property type="molecule type" value="Genomic_DNA"/>
</dbReference>
<gene>
    <name evidence="10" type="ORF">SNE40_005045</name>
</gene>
<dbReference type="PANTHER" id="PTHR45695">
    <property type="entry name" value="LEUCOKININ RECEPTOR-RELATED"/>
    <property type="match status" value="1"/>
</dbReference>
<comment type="subcellular location">
    <subcellularLocation>
        <location evidence="1">Membrane</location>
        <topology evidence="1">Multi-pass membrane protein</topology>
    </subcellularLocation>
</comment>
<evidence type="ECO:0000256" key="2">
    <source>
        <dbReference type="ARBA" id="ARBA00022692"/>
    </source>
</evidence>
<dbReference type="SUPFAM" id="SSF81321">
    <property type="entry name" value="Family A G protein-coupled receptor-like"/>
    <property type="match status" value="1"/>
</dbReference>
<evidence type="ECO:0000256" key="5">
    <source>
        <dbReference type="ARBA" id="ARBA00023136"/>
    </source>
</evidence>
<feature type="domain" description="G-protein coupled receptors family 1 profile" evidence="9">
    <location>
        <begin position="1"/>
        <end position="60"/>
    </location>
</feature>
<keyword evidence="6" id="KW-0675">Receptor</keyword>
<sequence>MLIAIVILFAVCYLPVHTLFLFRSTGWLSLMGNNSPIIPMMYLIAHWLCYFNSAINPVIYNFMSMKFRAEFKCVFSCKSASRSRYYTGGTFVTSKYHGVTAEMEETINNQSLDQMDSV</sequence>
<evidence type="ECO:0000256" key="8">
    <source>
        <dbReference type="SAM" id="Phobius"/>
    </source>
</evidence>
<keyword evidence="2 8" id="KW-0812">Transmembrane</keyword>
<dbReference type="AlphaFoldDB" id="A0AAN8QD87"/>
<dbReference type="Gene3D" id="1.20.1070.10">
    <property type="entry name" value="Rhodopsin 7-helix transmembrane proteins"/>
    <property type="match status" value="1"/>
</dbReference>
<evidence type="ECO:0000313" key="11">
    <source>
        <dbReference type="Proteomes" id="UP001347796"/>
    </source>
</evidence>
<organism evidence="10 11">
    <name type="scientific">Patella caerulea</name>
    <name type="common">Rayed Mediterranean limpet</name>
    <dbReference type="NCBI Taxonomy" id="87958"/>
    <lineage>
        <taxon>Eukaryota</taxon>
        <taxon>Metazoa</taxon>
        <taxon>Spiralia</taxon>
        <taxon>Lophotrochozoa</taxon>
        <taxon>Mollusca</taxon>
        <taxon>Gastropoda</taxon>
        <taxon>Patellogastropoda</taxon>
        <taxon>Patelloidea</taxon>
        <taxon>Patellidae</taxon>
        <taxon>Patella</taxon>
    </lineage>
</organism>
<evidence type="ECO:0000259" key="9">
    <source>
        <dbReference type="PROSITE" id="PS50262"/>
    </source>
</evidence>
<keyword evidence="7" id="KW-0807">Transducer</keyword>
<evidence type="ECO:0000256" key="3">
    <source>
        <dbReference type="ARBA" id="ARBA00022989"/>
    </source>
</evidence>
<protein>
    <recommendedName>
        <fullName evidence="9">G-protein coupled receptors family 1 profile domain-containing protein</fullName>
    </recommendedName>
</protein>
<evidence type="ECO:0000256" key="7">
    <source>
        <dbReference type="ARBA" id="ARBA00023224"/>
    </source>
</evidence>
<dbReference type="PROSITE" id="PS50262">
    <property type="entry name" value="G_PROTEIN_RECEP_F1_2"/>
    <property type="match status" value="1"/>
</dbReference>
<dbReference type="GO" id="GO:0004930">
    <property type="term" value="F:G protein-coupled receptor activity"/>
    <property type="evidence" value="ECO:0007669"/>
    <property type="project" value="UniProtKB-KW"/>
</dbReference>
<dbReference type="Proteomes" id="UP001347796">
    <property type="component" value="Unassembled WGS sequence"/>
</dbReference>
<accession>A0AAN8QD87</accession>
<name>A0AAN8QD87_PATCE</name>
<evidence type="ECO:0000256" key="1">
    <source>
        <dbReference type="ARBA" id="ARBA00004141"/>
    </source>
</evidence>